<dbReference type="EMBL" id="JAODOQ010000001">
    <property type="protein sequence ID" value="MCT8985939.1"/>
    <property type="molecule type" value="Genomic_DNA"/>
</dbReference>
<dbReference type="Proteomes" id="UP001431192">
    <property type="component" value="Unassembled WGS sequence"/>
</dbReference>
<dbReference type="RefSeq" id="WP_261732410.1">
    <property type="nucleotide sequence ID" value="NZ_JAODOQ010000001.1"/>
</dbReference>
<evidence type="ECO:0000313" key="1">
    <source>
        <dbReference type="EMBL" id="MCT8985939.1"/>
    </source>
</evidence>
<protein>
    <submittedName>
        <fullName evidence="1">Uncharacterized protein</fullName>
    </submittedName>
</protein>
<keyword evidence="2" id="KW-1185">Reference proteome</keyword>
<comment type="caution">
    <text evidence="1">The sequence shown here is derived from an EMBL/GenBank/DDBJ whole genome shotgun (WGS) entry which is preliminary data.</text>
</comment>
<name>A0ABT2P200_9GAMM</name>
<evidence type="ECO:0000313" key="2">
    <source>
        <dbReference type="Proteomes" id="UP001431192"/>
    </source>
</evidence>
<accession>A0ABT2P200</accession>
<organism evidence="1 2">
    <name type="scientific">Shewanella phaeophyticola</name>
    <dbReference type="NCBI Taxonomy" id="2978345"/>
    <lineage>
        <taxon>Bacteria</taxon>
        <taxon>Pseudomonadati</taxon>
        <taxon>Pseudomonadota</taxon>
        <taxon>Gammaproteobacteria</taxon>
        <taxon>Alteromonadales</taxon>
        <taxon>Shewanellaceae</taxon>
        <taxon>Shewanella</taxon>
    </lineage>
</organism>
<gene>
    <name evidence="1" type="ORF">N4T56_04780</name>
</gene>
<reference evidence="1" key="1">
    <citation type="submission" date="2022-09" db="EMBL/GenBank/DDBJ databases">
        <title>Shewanella sp. KJ10-1 sp.nov, isolated from marine algae.</title>
        <authorList>
            <person name="Butt M."/>
            <person name="Lee J.K."/>
            <person name="Kim J.M."/>
            <person name="Choi D.G."/>
        </authorList>
    </citation>
    <scope>NUCLEOTIDE SEQUENCE</scope>
    <source>
        <strain evidence="1">KJ10-1</strain>
    </source>
</reference>
<proteinExistence type="predicted"/>
<sequence>MSLISVFFSIFNCTMNKNGRAMGNTSLAHSLRINAPKGNVLHLNELEKISHSDSHYLPEWNEELTQNNLIALPDGNIVALDSLSDEQKHSLKERLLGARERPG</sequence>